<evidence type="ECO:0000313" key="2">
    <source>
        <dbReference type="EMBL" id="RRJ20323.1"/>
    </source>
</evidence>
<feature type="transmembrane region" description="Helical" evidence="1">
    <location>
        <begin position="7"/>
        <end position="25"/>
    </location>
</feature>
<dbReference type="EMBL" id="RRCF01000003">
    <property type="protein sequence ID" value="RRJ20323.1"/>
    <property type="molecule type" value="Genomic_DNA"/>
</dbReference>
<dbReference type="OrthoDB" id="9980639at2"/>
<keyword evidence="1" id="KW-0472">Membrane</keyword>
<gene>
    <name evidence="2" type="ORF">EIK76_12425</name>
</gene>
<protein>
    <submittedName>
        <fullName evidence="2">Uncharacterized protein</fullName>
    </submittedName>
</protein>
<dbReference type="Proteomes" id="UP000276260">
    <property type="component" value="Unassembled WGS sequence"/>
</dbReference>
<feature type="transmembrane region" description="Helical" evidence="1">
    <location>
        <begin position="61"/>
        <end position="85"/>
    </location>
</feature>
<sequence>MIWSKKHTVTMVLSIAILFSFLFILPGNLSAQITMGTATFVIISMIFFFEKNNGLGFFGNLRVFSFNLVLSLFVALPLVFLTVWLSHYVSR</sequence>
<feature type="transmembrane region" description="Helical" evidence="1">
    <location>
        <begin position="31"/>
        <end position="49"/>
    </location>
</feature>
<proteinExistence type="predicted"/>
<comment type="caution">
    <text evidence="2">The sequence shown here is derived from an EMBL/GenBank/DDBJ whole genome shotgun (WGS) entry which is preliminary data.</text>
</comment>
<dbReference type="RefSeq" id="WP_125060950.1">
    <property type="nucleotide sequence ID" value="NZ_LAVS01000011.1"/>
</dbReference>
<organism evidence="2 3">
    <name type="scientific">Rheinheimera mesophila</name>
    <dbReference type="NCBI Taxonomy" id="1547515"/>
    <lineage>
        <taxon>Bacteria</taxon>
        <taxon>Pseudomonadati</taxon>
        <taxon>Pseudomonadota</taxon>
        <taxon>Gammaproteobacteria</taxon>
        <taxon>Chromatiales</taxon>
        <taxon>Chromatiaceae</taxon>
        <taxon>Rheinheimera</taxon>
    </lineage>
</organism>
<keyword evidence="1" id="KW-1133">Transmembrane helix</keyword>
<name>A0A3P3QJ09_9GAMM</name>
<keyword evidence="3" id="KW-1185">Reference proteome</keyword>
<dbReference type="AlphaFoldDB" id="A0A3P3QJ09"/>
<evidence type="ECO:0000256" key="1">
    <source>
        <dbReference type="SAM" id="Phobius"/>
    </source>
</evidence>
<reference evidence="2 3" key="1">
    <citation type="submission" date="2018-11" db="EMBL/GenBank/DDBJ databases">
        <title>Draft genome analysis of Rheinheimera mesophila isolated from an industrial waste site.</title>
        <authorList>
            <person name="Yu Q."/>
            <person name="Qi Y."/>
            <person name="Zhang H."/>
            <person name="Lu Y."/>
            <person name="Pu J."/>
        </authorList>
    </citation>
    <scope>NUCLEOTIDE SEQUENCE [LARGE SCALE GENOMIC DNA]</scope>
    <source>
        <strain evidence="2 3">IITR13</strain>
    </source>
</reference>
<evidence type="ECO:0000313" key="3">
    <source>
        <dbReference type="Proteomes" id="UP000276260"/>
    </source>
</evidence>
<accession>A0A3P3QJ09</accession>
<keyword evidence="1" id="KW-0812">Transmembrane</keyword>